<evidence type="ECO:0000313" key="2">
    <source>
        <dbReference type="Proteomes" id="UP000218831"/>
    </source>
</evidence>
<name>A0A2A2GBQ4_9BACT</name>
<dbReference type="InterPro" id="IPR010870">
    <property type="entry name" value="Porin_O/P"/>
</dbReference>
<dbReference type="SUPFAM" id="SSF56935">
    <property type="entry name" value="Porins"/>
    <property type="match status" value="1"/>
</dbReference>
<sequence length="347" mass="38474">MTTDAPNLFKSIVLFGLFFFMGMSLQAQDKPSSDFEQFNDQLKNEYFSIGGLLQTIGDYQFERVTGENGFSVGNARLQVYGEFDNKFGYQLQTNFVSSTALLDANMYYNVTPNFSVKAGLFKSPFSYEYLTGAAATDFVNRSSVVNQLAPKRQVGLQMQGKVADGKFKYTAGMFNGNGFGTNANDDDKFLYTARIETNSEIGDNSNNTFIMGLNASYEESDNPTSGAGLLSQLEGEQLLLGADTRISYQKMMLAGEFIYSTINADAGWKYNPYGYYVTGGYFVTPKTQLLARWDYFEGDFIGASSESIVGGVNIFPTDFSEVQLNYIYPVDQGADFSQIQLNLQIAL</sequence>
<evidence type="ECO:0000313" key="1">
    <source>
        <dbReference type="EMBL" id="PAU95136.1"/>
    </source>
</evidence>
<dbReference type="Proteomes" id="UP000218831">
    <property type="component" value="Unassembled WGS sequence"/>
</dbReference>
<organism evidence="1 2">
    <name type="scientific">Fodinibius salipaludis</name>
    <dbReference type="NCBI Taxonomy" id="2032627"/>
    <lineage>
        <taxon>Bacteria</taxon>
        <taxon>Pseudomonadati</taxon>
        <taxon>Balneolota</taxon>
        <taxon>Balneolia</taxon>
        <taxon>Balneolales</taxon>
        <taxon>Balneolaceae</taxon>
        <taxon>Fodinibius</taxon>
    </lineage>
</organism>
<gene>
    <name evidence="1" type="ORF">CK503_02755</name>
</gene>
<dbReference type="Pfam" id="PF07396">
    <property type="entry name" value="Porin_O_P"/>
    <property type="match status" value="1"/>
</dbReference>
<dbReference type="Gene3D" id="2.40.160.10">
    <property type="entry name" value="Porin"/>
    <property type="match status" value="1"/>
</dbReference>
<dbReference type="EMBL" id="NSKE01000002">
    <property type="protein sequence ID" value="PAU95136.1"/>
    <property type="molecule type" value="Genomic_DNA"/>
</dbReference>
<reference evidence="1 2" key="1">
    <citation type="submission" date="2017-08" db="EMBL/GenBank/DDBJ databases">
        <title>Aliifodinibius alkalisoli sp. nov., isolated from saline alkaline soil.</title>
        <authorList>
            <person name="Liu D."/>
            <person name="Zhang G."/>
        </authorList>
    </citation>
    <scope>NUCLEOTIDE SEQUENCE [LARGE SCALE GENOMIC DNA]</scope>
    <source>
        <strain evidence="1 2">WN023</strain>
    </source>
</reference>
<comment type="caution">
    <text evidence="1">The sequence shown here is derived from an EMBL/GenBank/DDBJ whole genome shotgun (WGS) entry which is preliminary data.</text>
</comment>
<evidence type="ECO:0008006" key="3">
    <source>
        <dbReference type="Google" id="ProtNLM"/>
    </source>
</evidence>
<accession>A0A2A2GBQ4</accession>
<keyword evidence="2" id="KW-1185">Reference proteome</keyword>
<dbReference type="AlphaFoldDB" id="A0A2A2GBQ4"/>
<dbReference type="RefSeq" id="WP_095605262.1">
    <property type="nucleotide sequence ID" value="NZ_NSKE01000002.1"/>
</dbReference>
<proteinExistence type="predicted"/>
<dbReference type="InterPro" id="IPR023614">
    <property type="entry name" value="Porin_dom_sf"/>
</dbReference>
<dbReference type="OrthoDB" id="9807854at2"/>
<protein>
    <recommendedName>
        <fullName evidence="3">Porin</fullName>
    </recommendedName>
</protein>